<dbReference type="InterPro" id="IPR028087">
    <property type="entry name" value="Tad_N"/>
</dbReference>
<protein>
    <recommendedName>
        <fullName evidence="1">Putative Flp pilus-assembly TadG-like N-terminal domain-containing protein</fullName>
    </recommendedName>
</protein>
<dbReference type="Pfam" id="PF13400">
    <property type="entry name" value="Tad"/>
    <property type="match status" value="1"/>
</dbReference>
<name>A0ABX8NES0_9PSED</name>
<keyword evidence="3" id="KW-1185">Reference proteome</keyword>
<dbReference type="Proteomes" id="UP001046350">
    <property type="component" value="Chromosome"/>
</dbReference>
<feature type="domain" description="Putative Flp pilus-assembly TadG-like N-terminal" evidence="1">
    <location>
        <begin position="3"/>
        <end position="42"/>
    </location>
</feature>
<sequence length="630" mass="65139">MATLTLGIALLFMLLAVDSGRLYLEQRKLQRIADMAALEAAGQGGVCSGSGPQATSLARAAATRNGHATSNPLVASCGYLQTGAGSLRSFTSDNTRNEAIKVEVRNTVTTSVAGGLFTLVEGDFQRASTLHASAVAASPMPPQAMLSIRTTLATVSSSQGALLNALTKALGGNLQLDLVGWQGMANTQLNLLSYLDQLAIDLNLAAGDYQQLLGLDTSATVLLQAAAKVLQRGGAAADVVTNLGRLAADLPAGGLQLGQLLDLQNGTAKAGLDANLQLLQLVQGVIQLAASERAAYAELPISVLGLVNGKVQLRVIEPQQVSAVGDPRSDDLRVHTAQVRALISLDLPVLNTVSGLLNAVLNLAGPLTNVLNNLLSLNLTGTLQSLTCALLVPCKVSDIELLSGVNQIQIGLEVAEATSRLRPMPPDAYTCSPKTLTTITQRSAAKIAIGKFDSPQAFLDQGTTTVKALPLVDIGTNICTRLLVLQSCGTRVPFAGGGIGLRIDSKVLANSPSEKPLVFSNPPNIGLAPLFQSMDTDQSQVVASLADTLGGIHLEAYKPTGNSGLGQVMALTAGLLDGVKNILEPLIKNLLSPLLDPLLNTLLKTLGIDLANAQVGANLSCSSGNAQLVL</sequence>
<evidence type="ECO:0000313" key="3">
    <source>
        <dbReference type="Proteomes" id="UP001046350"/>
    </source>
</evidence>
<accession>A0ABX8NES0</accession>
<evidence type="ECO:0000313" key="2">
    <source>
        <dbReference type="EMBL" id="QXH54266.1"/>
    </source>
</evidence>
<reference evidence="2" key="1">
    <citation type="journal article" date="2021" name="Microorganisms">
        <title>The Ever-Expanding Pseudomonas Genus: Description of 43 New Species and Partition of the Pseudomonas putida Group.</title>
        <authorList>
            <person name="Girard L."/>
            <person name="Lood C."/>
            <person name="Hofte M."/>
            <person name="Vandamme P."/>
            <person name="Rokni-Zadeh H."/>
            <person name="van Noort V."/>
            <person name="Lavigne R."/>
            <person name="De Mot R."/>
        </authorList>
    </citation>
    <scope>NUCLEOTIDE SEQUENCE</scope>
    <source>
        <strain evidence="2">COW40</strain>
    </source>
</reference>
<gene>
    <name evidence="2" type="ORF">KSS94_23745</name>
</gene>
<evidence type="ECO:0000259" key="1">
    <source>
        <dbReference type="Pfam" id="PF13400"/>
    </source>
</evidence>
<dbReference type="EMBL" id="CP077076">
    <property type="protein sequence ID" value="QXH54266.1"/>
    <property type="molecule type" value="Genomic_DNA"/>
</dbReference>
<organism evidence="2 3">
    <name type="scientific">Pseudomonas fakonensis</name>
    <dbReference type="NCBI Taxonomy" id="2842355"/>
    <lineage>
        <taxon>Bacteria</taxon>
        <taxon>Pseudomonadati</taxon>
        <taxon>Pseudomonadota</taxon>
        <taxon>Gammaproteobacteria</taxon>
        <taxon>Pseudomonadales</taxon>
        <taxon>Pseudomonadaceae</taxon>
        <taxon>Pseudomonas</taxon>
    </lineage>
</organism>
<proteinExistence type="predicted"/>